<dbReference type="Proteomes" id="UP000092462">
    <property type="component" value="Unassembled WGS sequence"/>
</dbReference>
<feature type="transmembrane region" description="Helical" evidence="10">
    <location>
        <begin position="169"/>
        <end position="194"/>
    </location>
</feature>
<evidence type="ECO:0000256" key="10">
    <source>
        <dbReference type="RuleBase" id="RU351113"/>
    </source>
</evidence>
<keyword evidence="5 10" id="KW-0552">Olfaction</keyword>
<keyword evidence="2" id="KW-1003">Cell membrane</keyword>
<keyword evidence="9 10" id="KW-0807">Transducer</keyword>
<keyword evidence="6 10" id="KW-1133">Transmembrane helix</keyword>
<protein>
    <recommendedName>
        <fullName evidence="10">Odorant receptor</fullName>
    </recommendedName>
</protein>
<dbReference type="AlphaFoldDB" id="A0A3F2ZEP5"/>
<evidence type="ECO:0000256" key="5">
    <source>
        <dbReference type="ARBA" id="ARBA00022725"/>
    </source>
</evidence>
<sequence length="391" mass="45230">MEKLSHTFAFEQANLKNMGFWDNGSSQYYKMYSWAMWILFIYVFDFFQVMFLTNATDVEDISAGLSIVISEIILIHKLHVFRGYLPRIEKLVEVLDSDDFWPKCPEEWKVANDSKFKMKVLFRFYHCAGYAAIILYMFVPIIQGTAVLFTPAWYPWDISQTKIFVATYIYQAIGTYILATAVMAYDSIVCCLLLHGDLQYKRLQIMLRKLGHEPPTGLANTEVAETPTNRKRCIYYNEMVKCILFHKNVNEFIGEVENIFKDGNFTHFVASSSVICMTLYDLITTTDDNVLVYISRMVYLTGLTFELFLFCYGGYEVTYSSSQLVYSAFSSDFLKFDKATAQLLQIFMLRTTRERTIKAGSIISLSLNLNTFLQLMKSSYTFLAVLQSLQP</sequence>
<dbReference type="GO" id="GO:0005886">
    <property type="term" value="C:plasma membrane"/>
    <property type="evidence" value="ECO:0007669"/>
    <property type="project" value="UniProtKB-SubCell"/>
</dbReference>
<proteinExistence type="inferred from homology"/>
<keyword evidence="4 10" id="KW-0812">Transmembrane</keyword>
<dbReference type="GO" id="GO:0007165">
    <property type="term" value="P:signal transduction"/>
    <property type="evidence" value="ECO:0007669"/>
    <property type="project" value="UniProtKB-KW"/>
</dbReference>
<evidence type="ECO:0000313" key="12">
    <source>
        <dbReference type="Proteomes" id="UP000092462"/>
    </source>
</evidence>
<dbReference type="Pfam" id="PF02949">
    <property type="entry name" value="7tm_6"/>
    <property type="match status" value="1"/>
</dbReference>
<evidence type="ECO:0000256" key="9">
    <source>
        <dbReference type="ARBA" id="ARBA00023224"/>
    </source>
</evidence>
<feature type="transmembrane region" description="Helical" evidence="10">
    <location>
        <begin position="124"/>
        <end position="149"/>
    </location>
</feature>
<reference evidence="11" key="1">
    <citation type="submission" date="2022-08" db="UniProtKB">
        <authorList>
            <consortium name="EnsemblMetazoa"/>
        </authorList>
    </citation>
    <scope>IDENTIFICATION</scope>
    <source>
        <strain evidence="11">Israel</strain>
    </source>
</reference>
<dbReference type="EMBL" id="AJVK01006970">
    <property type="status" value="NOT_ANNOTATED_CDS"/>
    <property type="molecule type" value="Genomic_DNA"/>
</dbReference>
<evidence type="ECO:0000256" key="2">
    <source>
        <dbReference type="ARBA" id="ARBA00022475"/>
    </source>
</evidence>
<name>A0A3F2ZEP5_PHLPP</name>
<evidence type="ECO:0000256" key="6">
    <source>
        <dbReference type="ARBA" id="ARBA00022989"/>
    </source>
</evidence>
<keyword evidence="3 10" id="KW-0716">Sensory transduction</keyword>
<evidence type="ECO:0000256" key="4">
    <source>
        <dbReference type="ARBA" id="ARBA00022692"/>
    </source>
</evidence>
<evidence type="ECO:0000256" key="3">
    <source>
        <dbReference type="ARBA" id="ARBA00022606"/>
    </source>
</evidence>
<evidence type="ECO:0000313" key="11">
    <source>
        <dbReference type="EnsemblMetazoa" id="PPAI013299-PA"/>
    </source>
</evidence>
<keyword evidence="12" id="KW-1185">Reference proteome</keyword>
<dbReference type="GO" id="GO:0004984">
    <property type="term" value="F:olfactory receptor activity"/>
    <property type="evidence" value="ECO:0007669"/>
    <property type="project" value="InterPro"/>
</dbReference>
<accession>A0A3F2ZEP5</accession>
<organism evidence="11 12">
    <name type="scientific">Phlebotomus papatasi</name>
    <name type="common">Sandfly</name>
    <dbReference type="NCBI Taxonomy" id="29031"/>
    <lineage>
        <taxon>Eukaryota</taxon>
        <taxon>Metazoa</taxon>
        <taxon>Ecdysozoa</taxon>
        <taxon>Arthropoda</taxon>
        <taxon>Hexapoda</taxon>
        <taxon>Insecta</taxon>
        <taxon>Pterygota</taxon>
        <taxon>Neoptera</taxon>
        <taxon>Endopterygota</taxon>
        <taxon>Diptera</taxon>
        <taxon>Nematocera</taxon>
        <taxon>Psychodoidea</taxon>
        <taxon>Psychodidae</taxon>
        <taxon>Phlebotomus</taxon>
        <taxon>Phlebotomus</taxon>
    </lineage>
</organism>
<dbReference type="VEuPathDB" id="VectorBase:PPAPM1_009144"/>
<dbReference type="VEuPathDB" id="VectorBase:PPAI013299"/>
<comment type="caution">
    <text evidence="10">Lacks conserved residue(s) required for the propagation of feature annotation.</text>
</comment>
<keyword evidence="8 10" id="KW-0675">Receptor</keyword>
<keyword evidence="7 10" id="KW-0472">Membrane</keyword>
<dbReference type="PANTHER" id="PTHR21137:SF35">
    <property type="entry name" value="ODORANT RECEPTOR 19A-RELATED"/>
    <property type="match status" value="1"/>
</dbReference>
<evidence type="ECO:0000256" key="7">
    <source>
        <dbReference type="ARBA" id="ARBA00023136"/>
    </source>
</evidence>
<evidence type="ECO:0000256" key="1">
    <source>
        <dbReference type="ARBA" id="ARBA00004651"/>
    </source>
</evidence>
<dbReference type="EnsemblMetazoa" id="PPAI013299-RA">
    <property type="protein sequence ID" value="PPAI013299-PA"/>
    <property type="gene ID" value="PPAI013299"/>
</dbReference>
<dbReference type="EMBL" id="AJVK01006971">
    <property type="status" value="NOT_ANNOTATED_CDS"/>
    <property type="molecule type" value="Genomic_DNA"/>
</dbReference>
<dbReference type="InterPro" id="IPR004117">
    <property type="entry name" value="7tm6_olfct_rcpt"/>
</dbReference>
<evidence type="ECO:0000256" key="8">
    <source>
        <dbReference type="ARBA" id="ARBA00023170"/>
    </source>
</evidence>
<feature type="transmembrane region" description="Helical" evidence="10">
    <location>
        <begin position="34"/>
        <end position="55"/>
    </location>
</feature>
<dbReference type="PANTHER" id="PTHR21137">
    <property type="entry name" value="ODORANT RECEPTOR"/>
    <property type="match status" value="1"/>
</dbReference>
<dbReference type="GO" id="GO:0005549">
    <property type="term" value="F:odorant binding"/>
    <property type="evidence" value="ECO:0007669"/>
    <property type="project" value="InterPro"/>
</dbReference>
<comment type="subcellular location">
    <subcellularLocation>
        <location evidence="1 10">Cell membrane</location>
        <topology evidence="1 10">Multi-pass membrane protein</topology>
    </subcellularLocation>
</comment>
<comment type="similarity">
    <text evidence="10">Belongs to the insect chemoreceptor superfamily. Heteromeric odorant receptor channel (TC 1.A.69) family.</text>
</comment>